<evidence type="ECO:0000313" key="9">
    <source>
        <dbReference type="Proteomes" id="UP001434883"/>
    </source>
</evidence>
<keyword evidence="2" id="KW-0805">Transcription regulation</keyword>
<keyword evidence="1" id="KW-0597">Phosphoprotein</keyword>
<proteinExistence type="predicted"/>
<feature type="compositionally biased region" description="Low complexity" evidence="6">
    <location>
        <begin position="170"/>
        <end position="187"/>
    </location>
</feature>
<keyword evidence="3" id="KW-0238">DNA-binding</keyword>
<dbReference type="Proteomes" id="UP001434883">
    <property type="component" value="Unassembled WGS sequence"/>
</dbReference>
<keyword evidence="9" id="KW-1185">Reference proteome</keyword>
<dbReference type="Pfam" id="PF25981">
    <property type="entry name" value="HTH_Cic_C"/>
    <property type="match status" value="1"/>
</dbReference>
<feature type="domain" description="Protein capicua homolog-like C-terminal tri-helical" evidence="7">
    <location>
        <begin position="130"/>
        <end position="160"/>
    </location>
</feature>
<evidence type="ECO:0000256" key="6">
    <source>
        <dbReference type="SAM" id="MobiDB-lite"/>
    </source>
</evidence>
<evidence type="ECO:0000313" key="8">
    <source>
        <dbReference type="EMBL" id="MEQ2214080.1"/>
    </source>
</evidence>
<feature type="region of interest" description="Disordered" evidence="6">
    <location>
        <begin position="164"/>
        <end position="211"/>
    </location>
</feature>
<organism evidence="8 9">
    <name type="scientific">Xenoophorus captivus</name>
    <dbReference type="NCBI Taxonomy" id="1517983"/>
    <lineage>
        <taxon>Eukaryota</taxon>
        <taxon>Metazoa</taxon>
        <taxon>Chordata</taxon>
        <taxon>Craniata</taxon>
        <taxon>Vertebrata</taxon>
        <taxon>Euteleostomi</taxon>
        <taxon>Actinopterygii</taxon>
        <taxon>Neopterygii</taxon>
        <taxon>Teleostei</taxon>
        <taxon>Neoteleostei</taxon>
        <taxon>Acanthomorphata</taxon>
        <taxon>Ovalentaria</taxon>
        <taxon>Atherinomorphae</taxon>
        <taxon>Cyprinodontiformes</taxon>
        <taxon>Goodeidae</taxon>
        <taxon>Xenoophorus</taxon>
    </lineage>
</organism>
<feature type="compositionally biased region" description="Gly residues" evidence="6">
    <location>
        <begin position="188"/>
        <end position="198"/>
    </location>
</feature>
<evidence type="ECO:0000259" key="7">
    <source>
        <dbReference type="Pfam" id="PF25981"/>
    </source>
</evidence>
<dbReference type="PANTHER" id="PTHR13059:SF13">
    <property type="entry name" value="PROTEIN CAPICUA HOMOLOG"/>
    <property type="match status" value="1"/>
</dbReference>
<evidence type="ECO:0000256" key="2">
    <source>
        <dbReference type="ARBA" id="ARBA00023015"/>
    </source>
</evidence>
<evidence type="ECO:0000256" key="1">
    <source>
        <dbReference type="ARBA" id="ARBA00022553"/>
    </source>
</evidence>
<comment type="caution">
    <text evidence="8">The sequence shown here is derived from an EMBL/GenBank/DDBJ whole genome shotgun (WGS) entry which is preliminary data.</text>
</comment>
<evidence type="ECO:0000256" key="4">
    <source>
        <dbReference type="ARBA" id="ARBA00023163"/>
    </source>
</evidence>
<evidence type="ECO:0000256" key="3">
    <source>
        <dbReference type="ARBA" id="ARBA00023125"/>
    </source>
</evidence>
<accession>A0ABV0S0K0</accession>
<sequence length="228" mass="25340">MGDSSTSLGLLLEKPCHSVAVSLDLGAFKRNWSDDLKALGGMGFKRAVRCCGASPCRLKIDNIQKFILKQTGCIEFKQVSLSFNQFLFLFQPQMERTFWQNWSLKRCRTRPCEELWTRGGRWSCSCSRSRVSFHQTRYSDIFPSKVCLQLKIREVRQKIMQTAAPSDVTALGPSDSASSAPGPSGSRSGEGSGKGGGELQDEEVEQGTDLHSFALKMKPFLLRTDKSA</sequence>
<keyword evidence="4" id="KW-0804">Transcription</keyword>
<dbReference type="InterPro" id="IPR052412">
    <property type="entry name" value="CC-Dev_Transcription_Reg"/>
</dbReference>
<keyword evidence="5" id="KW-0539">Nucleus</keyword>
<dbReference type="EMBL" id="JAHRIN010067222">
    <property type="protein sequence ID" value="MEQ2214080.1"/>
    <property type="molecule type" value="Genomic_DNA"/>
</dbReference>
<name>A0ABV0S0K0_9TELE</name>
<reference evidence="8 9" key="1">
    <citation type="submission" date="2021-06" db="EMBL/GenBank/DDBJ databases">
        <authorList>
            <person name="Palmer J.M."/>
        </authorList>
    </citation>
    <scope>NUCLEOTIDE SEQUENCE [LARGE SCALE GENOMIC DNA]</scope>
    <source>
        <strain evidence="8 9">XC_2019</strain>
        <tissue evidence="8">Muscle</tissue>
    </source>
</reference>
<dbReference type="PANTHER" id="PTHR13059">
    <property type="entry name" value="HMG-BOX TRANSCRIPTION FACTOR BBX"/>
    <property type="match status" value="1"/>
</dbReference>
<dbReference type="InterPro" id="IPR058606">
    <property type="entry name" value="HTH_Cic_C"/>
</dbReference>
<evidence type="ECO:0000256" key="5">
    <source>
        <dbReference type="ARBA" id="ARBA00023242"/>
    </source>
</evidence>
<protein>
    <recommendedName>
        <fullName evidence="7">Protein capicua homolog-like C-terminal tri-helical domain-containing protein</fullName>
    </recommendedName>
</protein>
<gene>
    <name evidence="8" type="ORF">XENOCAPTIV_007095</name>
</gene>